<feature type="domain" description="Aminoglycoside phosphotransferase" evidence="1">
    <location>
        <begin position="30"/>
        <end position="263"/>
    </location>
</feature>
<dbReference type="EMBL" id="PVTR01000001">
    <property type="protein sequence ID" value="PRY90412.1"/>
    <property type="molecule type" value="Genomic_DNA"/>
</dbReference>
<evidence type="ECO:0000313" key="2">
    <source>
        <dbReference type="EMBL" id="PRY90412.1"/>
    </source>
</evidence>
<protein>
    <submittedName>
        <fullName evidence="2">Aminoglycoside phosphotransferase (APT) family kinase protein</fullName>
    </submittedName>
</protein>
<dbReference type="GO" id="GO:0004672">
    <property type="term" value="F:protein kinase activity"/>
    <property type="evidence" value="ECO:0007669"/>
    <property type="project" value="InterPro"/>
</dbReference>
<reference evidence="2 3" key="1">
    <citation type="submission" date="2018-03" db="EMBL/GenBank/DDBJ databases">
        <title>Genomic Encyclopedia of Archaeal and Bacterial Type Strains, Phase II (KMG-II): from individual species to whole genera.</title>
        <authorList>
            <person name="Goeker M."/>
        </authorList>
    </citation>
    <scope>NUCLEOTIDE SEQUENCE [LARGE SCALE GENOMIC DNA]</scope>
    <source>
        <strain evidence="2 3">DSM 27929</strain>
    </source>
</reference>
<dbReference type="RefSeq" id="WP_106131669.1">
    <property type="nucleotide sequence ID" value="NZ_PVTR01000001.1"/>
</dbReference>
<dbReference type="InterPro" id="IPR041726">
    <property type="entry name" value="ACAD10_11_N"/>
</dbReference>
<dbReference type="Gene3D" id="3.30.200.20">
    <property type="entry name" value="Phosphorylase Kinase, domain 1"/>
    <property type="match status" value="1"/>
</dbReference>
<name>A0A2T0WUM9_9BACT</name>
<dbReference type="CDD" id="cd05154">
    <property type="entry name" value="ACAD10_11_N-like"/>
    <property type="match status" value="1"/>
</dbReference>
<sequence length="346" mass="39553">MSKQEIEFKGLENILPYLSNLLDTDKRDITIKQFKGGYSNLTYLIQTPNKEYVLRRPPLGLKISKAHDMAREYMVLESLQKAAYSKVPPPVHCCSDDKVIGAPFFIMEKVNGLILRNKIPEGMRLDEKFFAELSRNTLDGMLELHQLELKNSGLSELGRPEGFVERQVVGWSERYFKSKTDEISDMEKVSEWLLVNMPKDEAVGFIHNDYKYDNLVLSGPENPEIKAVLDWEMATVGHPLMDLGTSLAYWCEDKDDDLLKMFNLTYPSGNMKRSEVISYYESKSTLSLDNMVFYYAFGLFKVGVIAQQIYKRYTLGYADDPRFAGLIHIVAACGKKALNSITTEKI</sequence>
<keyword evidence="3" id="KW-1185">Reference proteome</keyword>
<dbReference type="PANTHER" id="PTHR47829:SF1">
    <property type="entry name" value="HAD FAMILY PHOSPHATASE"/>
    <property type="match status" value="1"/>
</dbReference>
<dbReference type="InterPro" id="IPR052898">
    <property type="entry name" value="ACAD10-like"/>
</dbReference>
<accession>A0A2T0WUM9</accession>
<evidence type="ECO:0000313" key="3">
    <source>
        <dbReference type="Proteomes" id="UP000238157"/>
    </source>
</evidence>
<keyword evidence="2" id="KW-0808">Transferase</keyword>
<dbReference type="PANTHER" id="PTHR47829">
    <property type="entry name" value="HYDROLASE, PUTATIVE (AFU_ORTHOLOGUE AFUA_1G12880)-RELATED"/>
    <property type="match status" value="1"/>
</dbReference>
<comment type="caution">
    <text evidence="2">The sequence shown here is derived from an EMBL/GenBank/DDBJ whole genome shotgun (WGS) entry which is preliminary data.</text>
</comment>
<dbReference type="InterPro" id="IPR008271">
    <property type="entry name" value="Ser/Thr_kinase_AS"/>
</dbReference>
<organism evidence="2 3">
    <name type="scientific">Mongoliibacter ruber</name>
    <dbReference type="NCBI Taxonomy" id="1750599"/>
    <lineage>
        <taxon>Bacteria</taxon>
        <taxon>Pseudomonadati</taxon>
        <taxon>Bacteroidota</taxon>
        <taxon>Cytophagia</taxon>
        <taxon>Cytophagales</taxon>
        <taxon>Cyclobacteriaceae</taxon>
        <taxon>Mongoliibacter</taxon>
    </lineage>
</organism>
<dbReference type="InterPro" id="IPR002575">
    <property type="entry name" value="Aminoglycoside_PTrfase"/>
</dbReference>
<dbReference type="SUPFAM" id="SSF56112">
    <property type="entry name" value="Protein kinase-like (PK-like)"/>
    <property type="match status" value="1"/>
</dbReference>
<dbReference type="Gene3D" id="3.90.1200.10">
    <property type="match status" value="1"/>
</dbReference>
<dbReference type="Proteomes" id="UP000238157">
    <property type="component" value="Unassembled WGS sequence"/>
</dbReference>
<evidence type="ECO:0000259" key="1">
    <source>
        <dbReference type="Pfam" id="PF01636"/>
    </source>
</evidence>
<dbReference type="PROSITE" id="PS00108">
    <property type="entry name" value="PROTEIN_KINASE_ST"/>
    <property type="match status" value="1"/>
</dbReference>
<dbReference type="AlphaFoldDB" id="A0A2T0WUM9"/>
<dbReference type="InterPro" id="IPR011009">
    <property type="entry name" value="Kinase-like_dom_sf"/>
</dbReference>
<dbReference type="Pfam" id="PF01636">
    <property type="entry name" value="APH"/>
    <property type="match status" value="1"/>
</dbReference>
<proteinExistence type="predicted"/>
<gene>
    <name evidence="2" type="ORF">CLW00_10171</name>
</gene>
<keyword evidence="2" id="KW-0418">Kinase</keyword>
<dbReference type="OrthoDB" id="3806873at2"/>